<organism evidence="2 3">
    <name type="scientific">Arthrobacter oryzae</name>
    <dbReference type="NCBI Taxonomy" id="409290"/>
    <lineage>
        <taxon>Bacteria</taxon>
        <taxon>Bacillati</taxon>
        <taxon>Actinomycetota</taxon>
        <taxon>Actinomycetes</taxon>
        <taxon>Micrococcales</taxon>
        <taxon>Micrococcaceae</taxon>
        <taxon>Arthrobacter</taxon>
    </lineage>
</organism>
<evidence type="ECO:0000313" key="3">
    <source>
        <dbReference type="Proteomes" id="UP000273807"/>
    </source>
</evidence>
<comment type="caution">
    <text evidence="2">The sequence shown here is derived from an EMBL/GenBank/DDBJ whole genome shotgun (WGS) entry which is preliminary data.</text>
</comment>
<dbReference type="EMBL" id="RBED01000148">
    <property type="protein sequence ID" value="RNL48880.1"/>
    <property type="molecule type" value="Genomic_DNA"/>
</dbReference>
<gene>
    <name evidence="2" type="ORF">D7003_19365</name>
</gene>
<keyword evidence="1" id="KW-1133">Transmembrane helix</keyword>
<keyword evidence="1" id="KW-0472">Membrane</keyword>
<dbReference type="Proteomes" id="UP000273807">
    <property type="component" value="Unassembled WGS sequence"/>
</dbReference>
<sequence>MSELWPQIRPLCRRLALLGWISSVAGMSAGLAVAIAGGTSLSPLMSALQLGAVACLAITVVSFIAAAALTRRLDSAPLRDAVADPDAGDLTATMRNLLFGSVALLAGAIAFACAGLILRNGPSAQSVAFCQVFLLGAAASGFTYMIFSKTTPPHGADGRDPVPPVSRPAKP</sequence>
<feature type="transmembrane region" description="Helical" evidence="1">
    <location>
        <begin position="97"/>
        <end position="118"/>
    </location>
</feature>
<protein>
    <submittedName>
        <fullName evidence="2">Uncharacterized protein</fullName>
    </submittedName>
</protein>
<name>A0A3N0BL49_9MICC</name>
<keyword evidence="3" id="KW-1185">Reference proteome</keyword>
<dbReference type="AlphaFoldDB" id="A0A3N0BL49"/>
<feature type="transmembrane region" description="Helical" evidence="1">
    <location>
        <begin position="124"/>
        <end position="147"/>
    </location>
</feature>
<feature type="transmembrane region" description="Helical" evidence="1">
    <location>
        <begin position="50"/>
        <end position="69"/>
    </location>
</feature>
<evidence type="ECO:0000313" key="2">
    <source>
        <dbReference type="EMBL" id="RNL48880.1"/>
    </source>
</evidence>
<accession>A0A3N0BL49</accession>
<keyword evidence="1" id="KW-0812">Transmembrane</keyword>
<reference evidence="2 3" key="1">
    <citation type="submission" date="2018-10" db="EMBL/GenBank/DDBJ databases">
        <title>Genome sequencing of Arthrobacter oryzae TNB02.</title>
        <authorList>
            <person name="Cho Y.-J."/>
            <person name="Cho A."/>
            <person name="Kim O.-S."/>
        </authorList>
    </citation>
    <scope>NUCLEOTIDE SEQUENCE [LARGE SCALE GENOMIC DNA]</scope>
    <source>
        <strain evidence="2 3">TNB02</strain>
    </source>
</reference>
<evidence type="ECO:0000256" key="1">
    <source>
        <dbReference type="SAM" id="Phobius"/>
    </source>
</evidence>
<proteinExistence type="predicted"/>
<dbReference type="OrthoDB" id="4950258at2"/>